<dbReference type="EMBL" id="JAUSZT010000002">
    <property type="protein sequence ID" value="MDQ0995737.1"/>
    <property type="molecule type" value="Genomic_DNA"/>
</dbReference>
<protein>
    <recommendedName>
        <fullName evidence="5">Type III secretion protein</fullName>
    </recommendedName>
</protein>
<comment type="caution">
    <text evidence="3">The sequence shown here is derived from an EMBL/GenBank/DDBJ whole genome shotgun (WGS) entry which is preliminary data.</text>
</comment>
<keyword evidence="1" id="KW-0175">Coiled coil</keyword>
<reference evidence="3 4" key="1">
    <citation type="submission" date="2023-07" db="EMBL/GenBank/DDBJ databases">
        <title>Comparative genomics of wheat-associated soil bacteria to identify genetic determinants of phenazine resistance.</title>
        <authorList>
            <person name="Mouncey N."/>
        </authorList>
    </citation>
    <scope>NUCLEOTIDE SEQUENCE [LARGE SCALE GENOMIC DNA]</scope>
    <source>
        <strain evidence="3 4">W4I11</strain>
    </source>
</reference>
<dbReference type="Gene3D" id="1.10.287.1700">
    <property type="match status" value="1"/>
</dbReference>
<proteinExistence type="predicted"/>
<sequence>MSQEKNLKKLMELRKLRTRLAEEASIRQQNAERTASMAVDAAAERIIQNDESRLSRETAMYDQMSGGLLGRQALDDYQDALSALTYQAAHLQQMEAQAKVKLVEEADKAREKAAEHLARLRQHDKLELLLEKQGVKKDKRAGLMTELEDEDQQRPASSVHKGL</sequence>
<dbReference type="InterPro" id="IPR053716">
    <property type="entry name" value="Flag_assembly_chemotaxis_eff"/>
</dbReference>
<name>A0ABU0S4R1_9HYPH</name>
<keyword evidence="4" id="KW-1185">Reference proteome</keyword>
<dbReference type="InterPro" id="IPR009929">
    <property type="entry name" value="T3SS_YscO"/>
</dbReference>
<evidence type="ECO:0008006" key="5">
    <source>
        <dbReference type="Google" id="ProtNLM"/>
    </source>
</evidence>
<dbReference type="RefSeq" id="WP_115055042.1">
    <property type="nucleotide sequence ID" value="NZ_JAUSZT010000002.1"/>
</dbReference>
<dbReference type="Proteomes" id="UP001237780">
    <property type="component" value="Unassembled WGS sequence"/>
</dbReference>
<evidence type="ECO:0000313" key="3">
    <source>
        <dbReference type="EMBL" id="MDQ0995737.1"/>
    </source>
</evidence>
<feature type="region of interest" description="Disordered" evidence="2">
    <location>
        <begin position="139"/>
        <end position="163"/>
    </location>
</feature>
<gene>
    <name evidence="3" type="ORF">QFZ34_000914</name>
</gene>
<accession>A0ABU0S4R1</accession>
<evidence type="ECO:0000256" key="1">
    <source>
        <dbReference type="SAM" id="Coils"/>
    </source>
</evidence>
<evidence type="ECO:0000256" key="2">
    <source>
        <dbReference type="SAM" id="MobiDB-lite"/>
    </source>
</evidence>
<feature type="coiled-coil region" evidence="1">
    <location>
        <begin position="99"/>
        <end position="126"/>
    </location>
</feature>
<dbReference type="Pfam" id="PF07321">
    <property type="entry name" value="YscO"/>
    <property type="match status" value="1"/>
</dbReference>
<organism evidence="3 4">
    <name type="scientific">Phyllobacterium ifriqiyense</name>
    <dbReference type="NCBI Taxonomy" id="314238"/>
    <lineage>
        <taxon>Bacteria</taxon>
        <taxon>Pseudomonadati</taxon>
        <taxon>Pseudomonadota</taxon>
        <taxon>Alphaproteobacteria</taxon>
        <taxon>Hyphomicrobiales</taxon>
        <taxon>Phyllobacteriaceae</taxon>
        <taxon>Phyllobacterium</taxon>
    </lineage>
</organism>
<evidence type="ECO:0000313" key="4">
    <source>
        <dbReference type="Proteomes" id="UP001237780"/>
    </source>
</evidence>